<dbReference type="SUPFAM" id="SSF56112">
    <property type="entry name" value="Protein kinase-like (PK-like)"/>
    <property type="match status" value="1"/>
</dbReference>
<dbReference type="Proteomes" id="UP001147760">
    <property type="component" value="Unassembled WGS sequence"/>
</dbReference>
<evidence type="ECO:0000259" key="1">
    <source>
        <dbReference type="PROSITE" id="PS50011"/>
    </source>
</evidence>
<dbReference type="AlphaFoldDB" id="A0A9W9WES3"/>
<dbReference type="InterPro" id="IPR011009">
    <property type="entry name" value="Kinase-like_dom_sf"/>
</dbReference>
<dbReference type="EMBL" id="JAPWDO010000009">
    <property type="protein sequence ID" value="KAJ5456712.1"/>
    <property type="molecule type" value="Genomic_DNA"/>
</dbReference>
<dbReference type="GO" id="GO:0004672">
    <property type="term" value="F:protein kinase activity"/>
    <property type="evidence" value="ECO:0007669"/>
    <property type="project" value="InterPro"/>
</dbReference>
<evidence type="ECO:0000313" key="2">
    <source>
        <dbReference type="EMBL" id="KAJ5456712.1"/>
    </source>
</evidence>
<reference evidence="2" key="1">
    <citation type="submission" date="2022-12" db="EMBL/GenBank/DDBJ databases">
        <authorList>
            <person name="Petersen C."/>
        </authorList>
    </citation>
    <scope>NUCLEOTIDE SEQUENCE</scope>
    <source>
        <strain evidence="2">IBT 17660</strain>
    </source>
</reference>
<gene>
    <name evidence="2" type="ORF">N7530_011986</name>
</gene>
<dbReference type="OrthoDB" id="1668230at2759"/>
<evidence type="ECO:0000313" key="3">
    <source>
        <dbReference type="Proteomes" id="UP001147760"/>
    </source>
</evidence>
<dbReference type="Pfam" id="PF00069">
    <property type="entry name" value="Pkinase"/>
    <property type="match status" value="1"/>
</dbReference>
<dbReference type="GO" id="GO:0005524">
    <property type="term" value="F:ATP binding"/>
    <property type="evidence" value="ECO:0007669"/>
    <property type="project" value="InterPro"/>
</dbReference>
<sequence length="255" mass="28762">MANLVGSQVHESQITEVSHGITTLEHRPAIEQASNQKLLTISIFAEVYLVDGKTIRKAPRSHSEDDMESVIREATIYNMMDDHPRIAQCTSQGRTDLAVEVIHRYGVIHSDLALRQFFDDDELNIRLGDFNSSQYPEHPALGYEKATHCLPREYAQPNTVLSDLFALGSTLFELVTGKAPYAEFYPVEFRDIAPSHIQILTRAQQRRAADAEVETRFRNVQFPDVSHVFQGDIILGCWSGIFSSAEVLREDRTSA</sequence>
<organism evidence="2 3">
    <name type="scientific">Penicillium desertorum</name>
    <dbReference type="NCBI Taxonomy" id="1303715"/>
    <lineage>
        <taxon>Eukaryota</taxon>
        <taxon>Fungi</taxon>
        <taxon>Dikarya</taxon>
        <taxon>Ascomycota</taxon>
        <taxon>Pezizomycotina</taxon>
        <taxon>Eurotiomycetes</taxon>
        <taxon>Eurotiomycetidae</taxon>
        <taxon>Eurotiales</taxon>
        <taxon>Aspergillaceae</taxon>
        <taxon>Penicillium</taxon>
    </lineage>
</organism>
<proteinExistence type="predicted"/>
<reference evidence="2" key="2">
    <citation type="journal article" date="2023" name="IMA Fungus">
        <title>Comparative genomic study of the Penicillium genus elucidates a diverse pangenome and 15 lateral gene transfer events.</title>
        <authorList>
            <person name="Petersen C."/>
            <person name="Sorensen T."/>
            <person name="Nielsen M.R."/>
            <person name="Sondergaard T.E."/>
            <person name="Sorensen J.L."/>
            <person name="Fitzpatrick D.A."/>
            <person name="Frisvad J.C."/>
            <person name="Nielsen K.L."/>
        </authorList>
    </citation>
    <scope>NUCLEOTIDE SEQUENCE</scope>
    <source>
        <strain evidence="2">IBT 17660</strain>
    </source>
</reference>
<protein>
    <recommendedName>
        <fullName evidence="1">Protein kinase domain-containing protein</fullName>
    </recommendedName>
</protein>
<feature type="domain" description="Protein kinase" evidence="1">
    <location>
        <begin position="1"/>
        <end position="255"/>
    </location>
</feature>
<dbReference type="Gene3D" id="1.10.510.10">
    <property type="entry name" value="Transferase(Phosphotransferase) domain 1"/>
    <property type="match status" value="1"/>
</dbReference>
<accession>A0A9W9WES3</accession>
<name>A0A9W9WES3_9EURO</name>
<comment type="caution">
    <text evidence="2">The sequence shown here is derived from an EMBL/GenBank/DDBJ whole genome shotgun (WGS) entry which is preliminary data.</text>
</comment>
<keyword evidence="3" id="KW-1185">Reference proteome</keyword>
<dbReference type="InterPro" id="IPR000719">
    <property type="entry name" value="Prot_kinase_dom"/>
</dbReference>
<dbReference type="PROSITE" id="PS50011">
    <property type="entry name" value="PROTEIN_KINASE_DOM"/>
    <property type="match status" value="1"/>
</dbReference>